<feature type="region of interest" description="Disordered" evidence="1">
    <location>
        <begin position="154"/>
        <end position="211"/>
    </location>
</feature>
<feature type="region of interest" description="Disordered" evidence="1">
    <location>
        <begin position="376"/>
        <end position="427"/>
    </location>
</feature>
<keyword evidence="2" id="KW-1133">Transmembrane helix</keyword>
<accession>A0AAD5V6Q1</accession>
<dbReference type="Gene3D" id="2.60.120.260">
    <property type="entry name" value="Galactose-binding domain-like"/>
    <property type="match status" value="1"/>
</dbReference>
<evidence type="ECO:0000256" key="3">
    <source>
        <dbReference type="SAM" id="SignalP"/>
    </source>
</evidence>
<evidence type="ECO:0008006" key="6">
    <source>
        <dbReference type="Google" id="ProtNLM"/>
    </source>
</evidence>
<feature type="chain" id="PRO_5041996715" description="Mid2 domain-containing protein" evidence="3">
    <location>
        <begin position="24"/>
        <end position="427"/>
    </location>
</feature>
<evidence type="ECO:0000256" key="2">
    <source>
        <dbReference type="SAM" id="Phobius"/>
    </source>
</evidence>
<feature type="compositionally biased region" description="Basic and acidic residues" evidence="1">
    <location>
        <begin position="380"/>
        <end position="398"/>
    </location>
</feature>
<feature type="region of interest" description="Disordered" evidence="1">
    <location>
        <begin position="230"/>
        <end position="261"/>
    </location>
</feature>
<name>A0AAD5V6Q1_9APHY</name>
<feature type="compositionally biased region" description="Polar residues" evidence="1">
    <location>
        <begin position="154"/>
        <end position="183"/>
    </location>
</feature>
<evidence type="ECO:0000313" key="5">
    <source>
        <dbReference type="Proteomes" id="UP001212997"/>
    </source>
</evidence>
<feature type="compositionally biased region" description="Polar residues" evidence="1">
    <location>
        <begin position="230"/>
        <end position="245"/>
    </location>
</feature>
<feature type="compositionally biased region" description="Low complexity" evidence="1">
    <location>
        <begin position="246"/>
        <end position="261"/>
    </location>
</feature>
<dbReference type="AlphaFoldDB" id="A0AAD5V6Q1"/>
<feature type="compositionally biased region" description="Low complexity" evidence="1">
    <location>
        <begin position="184"/>
        <end position="194"/>
    </location>
</feature>
<feature type="signal peptide" evidence="3">
    <location>
        <begin position="1"/>
        <end position="23"/>
    </location>
</feature>
<keyword evidence="5" id="KW-1185">Reference proteome</keyword>
<reference evidence="4" key="1">
    <citation type="submission" date="2022-07" db="EMBL/GenBank/DDBJ databases">
        <title>Genome Sequence of Physisporinus lineatus.</title>
        <authorList>
            <person name="Buettner E."/>
        </authorList>
    </citation>
    <scope>NUCLEOTIDE SEQUENCE</scope>
    <source>
        <strain evidence="4">VT162</strain>
    </source>
</reference>
<gene>
    <name evidence="4" type="ORF">NLI96_g4510</name>
</gene>
<dbReference type="Proteomes" id="UP001212997">
    <property type="component" value="Unassembled WGS sequence"/>
</dbReference>
<keyword evidence="2" id="KW-0812">Transmembrane</keyword>
<feature type="compositionally biased region" description="Low complexity" evidence="1">
    <location>
        <begin position="410"/>
        <end position="419"/>
    </location>
</feature>
<sequence>MRLSIHSVGLLCVLTSTIRLVLSAVQIYDDRDLNVRYIKGDWIGRGVDAEYRGTTSESTTPGDTAVFSFAGTQVAVYGTLGPVGNYTTQSTYSINQATSQIFAAPHEIDQVQYQIRFYMSEQLPNSDYTLTIVNQGNWFYLDYFEVTVPDSIASTDGPTSANGPSPTPQISTSPAQPDTHSTDPSSIQSSQVPPSSLPVPVPPSQPLSGERQTTALSTVITTLTPESAQPSFVTLSPSKSLSVADSSRTSNSPSPSIRPTRLSGGVIAGITIASVVALLVCLVILISFCFKRRHPDHAVVDLATASASPFLAPQQLETGFPPSFPTSRQSGANATFSESGHTFGSTAALTSGVPIVPMSRRFSPGSDDLSIVPQIQSTHGSEKNLIDHSRERPVETEKPNLNVGGITSESTDTADAASALPPVYSRY</sequence>
<organism evidence="4 5">
    <name type="scientific">Meripilus lineatus</name>
    <dbReference type="NCBI Taxonomy" id="2056292"/>
    <lineage>
        <taxon>Eukaryota</taxon>
        <taxon>Fungi</taxon>
        <taxon>Dikarya</taxon>
        <taxon>Basidiomycota</taxon>
        <taxon>Agaricomycotina</taxon>
        <taxon>Agaricomycetes</taxon>
        <taxon>Polyporales</taxon>
        <taxon>Meripilaceae</taxon>
        <taxon>Meripilus</taxon>
    </lineage>
</organism>
<dbReference type="EMBL" id="JANAWD010000133">
    <property type="protein sequence ID" value="KAJ3486055.1"/>
    <property type="molecule type" value="Genomic_DNA"/>
</dbReference>
<keyword evidence="2" id="KW-0472">Membrane</keyword>
<comment type="caution">
    <text evidence="4">The sequence shown here is derived from an EMBL/GenBank/DDBJ whole genome shotgun (WGS) entry which is preliminary data.</text>
</comment>
<evidence type="ECO:0000256" key="1">
    <source>
        <dbReference type="SAM" id="MobiDB-lite"/>
    </source>
</evidence>
<feature type="transmembrane region" description="Helical" evidence="2">
    <location>
        <begin position="266"/>
        <end position="290"/>
    </location>
</feature>
<feature type="compositionally biased region" description="Pro residues" evidence="1">
    <location>
        <begin position="195"/>
        <end position="205"/>
    </location>
</feature>
<evidence type="ECO:0000313" key="4">
    <source>
        <dbReference type="EMBL" id="KAJ3486055.1"/>
    </source>
</evidence>
<protein>
    <recommendedName>
        <fullName evidence="6">Mid2 domain-containing protein</fullName>
    </recommendedName>
</protein>
<keyword evidence="3" id="KW-0732">Signal</keyword>
<proteinExistence type="predicted"/>